<evidence type="ECO:0000313" key="2">
    <source>
        <dbReference type="Proteomes" id="UP001224890"/>
    </source>
</evidence>
<evidence type="ECO:0008006" key="3">
    <source>
        <dbReference type="Google" id="ProtNLM"/>
    </source>
</evidence>
<organism evidence="1 2">
    <name type="scientific">Colletotrichum godetiae</name>
    <dbReference type="NCBI Taxonomy" id="1209918"/>
    <lineage>
        <taxon>Eukaryota</taxon>
        <taxon>Fungi</taxon>
        <taxon>Dikarya</taxon>
        <taxon>Ascomycota</taxon>
        <taxon>Pezizomycotina</taxon>
        <taxon>Sordariomycetes</taxon>
        <taxon>Hypocreomycetidae</taxon>
        <taxon>Glomerellales</taxon>
        <taxon>Glomerellaceae</taxon>
        <taxon>Colletotrichum</taxon>
        <taxon>Colletotrichum acutatum species complex</taxon>
    </lineage>
</organism>
<keyword evidence="2" id="KW-1185">Reference proteome</keyword>
<dbReference type="Proteomes" id="UP001224890">
    <property type="component" value="Unassembled WGS sequence"/>
</dbReference>
<proteinExistence type="predicted"/>
<dbReference type="AlphaFoldDB" id="A0AAJ0AHP9"/>
<evidence type="ECO:0000313" key="1">
    <source>
        <dbReference type="EMBL" id="KAK1674081.1"/>
    </source>
</evidence>
<dbReference type="EMBL" id="JAHMHR010000027">
    <property type="protein sequence ID" value="KAK1674081.1"/>
    <property type="molecule type" value="Genomic_DNA"/>
</dbReference>
<accession>A0AAJ0AHP9</accession>
<comment type="caution">
    <text evidence="1">The sequence shown here is derived from an EMBL/GenBank/DDBJ whole genome shotgun (WGS) entry which is preliminary data.</text>
</comment>
<reference evidence="1" key="1">
    <citation type="submission" date="2021-06" db="EMBL/GenBank/DDBJ databases">
        <title>Comparative genomics, transcriptomics and evolutionary studies reveal genomic signatures of adaptation to plant cell wall in hemibiotrophic fungi.</title>
        <authorList>
            <consortium name="DOE Joint Genome Institute"/>
            <person name="Baroncelli R."/>
            <person name="Diaz J.F."/>
            <person name="Benocci T."/>
            <person name="Peng M."/>
            <person name="Battaglia E."/>
            <person name="Haridas S."/>
            <person name="Andreopoulos W."/>
            <person name="Labutti K."/>
            <person name="Pangilinan J."/>
            <person name="Floch G.L."/>
            <person name="Makela M.R."/>
            <person name="Henrissat B."/>
            <person name="Grigoriev I.V."/>
            <person name="Crouch J.A."/>
            <person name="De Vries R.P."/>
            <person name="Sukno S.A."/>
            <person name="Thon M.R."/>
        </authorList>
    </citation>
    <scope>NUCLEOTIDE SEQUENCE</scope>
    <source>
        <strain evidence="1">CBS 193.32</strain>
    </source>
</reference>
<dbReference type="RefSeq" id="XP_060428084.1">
    <property type="nucleotide sequence ID" value="XM_060575192.1"/>
</dbReference>
<dbReference type="GeneID" id="85459718"/>
<name>A0AAJ0AHP9_9PEZI</name>
<protein>
    <recommendedName>
        <fullName evidence="3">FAD binding domain-containing protein</fullName>
    </recommendedName>
</protein>
<gene>
    <name evidence="1" type="ORF">BDP55DRAFT_667884</name>
</gene>
<sequence length="121" mass="13616">MTPLSTNYANNGPNILGLNEELIEPSVVLQVECLFPTTDDEVLLTEKFEAVIAEIAEYAASIEQGARFEYINYAHQTQDPLQSYGGDNQDFLEKVAQDYDPYGFFQHRVSGEFKISKSTRA</sequence>